<dbReference type="PANTHER" id="PTHR30032:SF8">
    <property type="entry name" value="GERMINATION-SPECIFIC N-ACETYLMURAMOYL-L-ALANINE AMIDASE"/>
    <property type="match status" value="1"/>
</dbReference>
<gene>
    <name evidence="1" type="ORF">METZ01_LOCUS348749</name>
</gene>
<dbReference type="EMBL" id="UINC01121030">
    <property type="protein sequence ID" value="SVC95895.1"/>
    <property type="molecule type" value="Genomic_DNA"/>
</dbReference>
<proteinExistence type="predicted"/>
<reference evidence="1" key="1">
    <citation type="submission" date="2018-05" db="EMBL/GenBank/DDBJ databases">
        <authorList>
            <person name="Lanie J.A."/>
            <person name="Ng W.-L."/>
            <person name="Kazmierczak K.M."/>
            <person name="Andrzejewski T.M."/>
            <person name="Davidsen T.M."/>
            <person name="Wayne K.J."/>
            <person name="Tettelin H."/>
            <person name="Glass J.I."/>
            <person name="Rusch D."/>
            <person name="Podicherti R."/>
            <person name="Tsui H.-C.T."/>
            <person name="Winkler M.E."/>
        </authorList>
    </citation>
    <scope>NUCLEOTIDE SEQUENCE</scope>
</reference>
<dbReference type="Gene3D" id="3.40.50.12090">
    <property type="match status" value="2"/>
</dbReference>
<evidence type="ECO:0000313" key="1">
    <source>
        <dbReference type="EMBL" id="SVC95895.1"/>
    </source>
</evidence>
<dbReference type="PANTHER" id="PTHR30032">
    <property type="entry name" value="N-ACETYLMURAMOYL-L-ALANINE AMIDASE-RELATED"/>
    <property type="match status" value="1"/>
</dbReference>
<sequence>SGESYADGLSAAALAGAVGGPVIITDPDALKGSTSLAIGQINSTTAAGHTVYIVGGTSAVGAGVATSLTDLGYTVSRVSGADRVATADAVATKIRTLQDFGTSWGTSMTTVFLTTARNFADAVCASGLAHQKVSPILLVDTAADGTTAGTALSAGTKAVLDSSVNSIERVIILGGTAAVSAEVEAELLTIKNGAAGTTALQVTRVGGADRYATCSDLMTLRTKATTLNGYGETATTVILVNGTSHEDGMTAAALGGASATMTLLTDGTGTLNATTSAGLTGKSAYITTIRAIGMTADLSAAEMTAADAAATTATQTCTIAAA</sequence>
<name>A0A382RFD6_9ZZZZ</name>
<dbReference type="InterPro" id="IPR007253">
    <property type="entry name" value="Cell_wall-bd_2"/>
</dbReference>
<accession>A0A382RFD6</accession>
<dbReference type="InterPro" id="IPR051922">
    <property type="entry name" value="Bact_Sporulation_Assoc"/>
</dbReference>
<dbReference type="AlphaFoldDB" id="A0A382RFD6"/>
<evidence type="ECO:0008006" key="2">
    <source>
        <dbReference type="Google" id="ProtNLM"/>
    </source>
</evidence>
<protein>
    <recommendedName>
        <fullName evidence="2">Cell wall-binding repeat-containing protein</fullName>
    </recommendedName>
</protein>
<feature type="non-terminal residue" evidence="1">
    <location>
        <position position="1"/>
    </location>
</feature>
<organism evidence="1">
    <name type="scientific">marine metagenome</name>
    <dbReference type="NCBI Taxonomy" id="408172"/>
    <lineage>
        <taxon>unclassified sequences</taxon>
        <taxon>metagenomes</taxon>
        <taxon>ecological metagenomes</taxon>
    </lineage>
</organism>
<dbReference type="Pfam" id="PF04122">
    <property type="entry name" value="CW_binding_2"/>
    <property type="match status" value="2"/>
</dbReference>
<feature type="non-terminal residue" evidence="1">
    <location>
        <position position="322"/>
    </location>
</feature>